<accession>A0ABZ2JXJ4</accession>
<dbReference type="SUPFAM" id="SSF46626">
    <property type="entry name" value="Cytochrome c"/>
    <property type="match status" value="1"/>
</dbReference>
<name>A0ABZ2JXJ4_9BACT</name>
<organism evidence="2 3">
    <name type="scientific">Pendulispora brunnea</name>
    <dbReference type="NCBI Taxonomy" id="2905690"/>
    <lineage>
        <taxon>Bacteria</taxon>
        <taxon>Pseudomonadati</taxon>
        <taxon>Myxococcota</taxon>
        <taxon>Myxococcia</taxon>
        <taxon>Myxococcales</taxon>
        <taxon>Sorangiineae</taxon>
        <taxon>Pendulisporaceae</taxon>
        <taxon>Pendulispora</taxon>
    </lineage>
</organism>
<protein>
    <recommendedName>
        <fullName evidence="4">Cytochrome c domain-containing protein</fullName>
    </recommendedName>
</protein>
<evidence type="ECO:0008006" key="4">
    <source>
        <dbReference type="Google" id="ProtNLM"/>
    </source>
</evidence>
<feature type="signal peptide" evidence="1">
    <location>
        <begin position="1"/>
        <end position="23"/>
    </location>
</feature>
<evidence type="ECO:0000313" key="3">
    <source>
        <dbReference type="Proteomes" id="UP001379533"/>
    </source>
</evidence>
<gene>
    <name evidence="2" type="ORF">LZC95_32675</name>
</gene>
<dbReference type="RefSeq" id="WP_394841819.1">
    <property type="nucleotide sequence ID" value="NZ_CP089982.1"/>
</dbReference>
<dbReference type="PROSITE" id="PS51257">
    <property type="entry name" value="PROKAR_LIPOPROTEIN"/>
    <property type="match status" value="1"/>
</dbReference>
<proteinExistence type="predicted"/>
<evidence type="ECO:0000256" key="1">
    <source>
        <dbReference type="SAM" id="SignalP"/>
    </source>
</evidence>
<keyword evidence="3" id="KW-1185">Reference proteome</keyword>
<dbReference type="EMBL" id="CP089982">
    <property type="protein sequence ID" value="WXA91199.1"/>
    <property type="molecule type" value="Genomic_DNA"/>
</dbReference>
<sequence length="138" mass="14447">MAFRTIVGSLAGALFVASLVVAAACSSNEASPGGKSDPLSDGALPESCKELAAPTECASPATTYAEVKPILEGRCISCHSGMPGGPWSLRDYEHVVDWSDTIRGEILGCSMPPLDAGVPITKEERLTILKWIRCGTPQ</sequence>
<reference evidence="2 3" key="1">
    <citation type="submission" date="2021-12" db="EMBL/GenBank/DDBJ databases">
        <title>Discovery of the Pendulisporaceae a myxobacterial family with distinct sporulation behavior and unique specialized metabolism.</title>
        <authorList>
            <person name="Garcia R."/>
            <person name="Popoff A."/>
            <person name="Bader C.D."/>
            <person name="Loehr J."/>
            <person name="Walesch S."/>
            <person name="Walt C."/>
            <person name="Boldt J."/>
            <person name="Bunk B."/>
            <person name="Haeckl F.J.F.P.J."/>
            <person name="Gunesch A.P."/>
            <person name="Birkelbach J."/>
            <person name="Nuebel U."/>
            <person name="Pietschmann T."/>
            <person name="Bach T."/>
            <person name="Mueller R."/>
        </authorList>
    </citation>
    <scope>NUCLEOTIDE SEQUENCE [LARGE SCALE GENOMIC DNA]</scope>
    <source>
        <strain evidence="2 3">MSr12523</strain>
    </source>
</reference>
<feature type="chain" id="PRO_5047236048" description="Cytochrome c domain-containing protein" evidence="1">
    <location>
        <begin position="24"/>
        <end position="138"/>
    </location>
</feature>
<dbReference type="InterPro" id="IPR036909">
    <property type="entry name" value="Cyt_c-like_dom_sf"/>
</dbReference>
<evidence type="ECO:0000313" key="2">
    <source>
        <dbReference type="EMBL" id="WXA91199.1"/>
    </source>
</evidence>
<keyword evidence="1" id="KW-0732">Signal</keyword>
<dbReference type="Proteomes" id="UP001379533">
    <property type="component" value="Chromosome"/>
</dbReference>